<feature type="site" description="Transition state stabilizer" evidence="3">
    <location>
        <position position="111"/>
    </location>
</feature>
<dbReference type="STRING" id="580340.Tlie_0561"/>
<evidence type="ECO:0000259" key="5">
    <source>
        <dbReference type="Pfam" id="PF04413"/>
    </source>
</evidence>
<dbReference type="InterPro" id="IPR038107">
    <property type="entry name" value="Glycos_transf_N_sf"/>
</dbReference>
<dbReference type="GO" id="GO:0009244">
    <property type="term" value="P:lipopolysaccharide core region biosynthetic process"/>
    <property type="evidence" value="ECO:0007669"/>
    <property type="project" value="UniProtKB-UniRule"/>
</dbReference>
<evidence type="ECO:0000256" key="4">
    <source>
        <dbReference type="RuleBase" id="RU365103"/>
    </source>
</evidence>
<comment type="pathway">
    <text evidence="4">Bacterial outer membrane biogenesis; LPS core biosynthesis.</text>
</comment>
<comment type="function">
    <text evidence="4">Involved in lipopolysaccharide (LPS) biosynthesis. Catalyzes the transfer of 3-deoxy-D-manno-octulosonate (Kdo) residue(s) from CMP-Kdo to lipid IV(A), the tetraacyldisaccharide-1,4'-bisphosphate precursor of lipid A.</text>
</comment>
<dbReference type="Gene3D" id="3.40.50.11720">
    <property type="entry name" value="3-Deoxy-D-manno-octulosonic-acid transferase, N-terminal domain"/>
    <property type="match status" value="1"/>
</dbReference>
<dbReference type="GO" id="GO:0005886">
    <property type="term" value="C:plasma membrane"/>
    <property type="evidence" value="ECO:0007669"/>
    <property type="project" value="UniProtKB-SubCell"/>
</dbReference>
<proteinExistence type="inferred from homology"/>
<dbReference type="HOGENOM" id="CLU_036146_2_0_0"/>
<dbReference type="AlphaFoldDB" id="G7V8D4"/>
<name>G7V8D4_THELD</name>
<keyword evidence="7" id="KW-1185">Reference proteome</keyword>
<sequence>MAYVASFPYLAFRYREGLKERLGYYEKLKESPLWVHAVSVGEVQAAFPMVKAIQGGGNHEVLLSTITSTGRCMARKLLGDSVRLVYYPWDVPWIVKRTLDRVNPKAYVTVETELWPNLLYELKKRGIPAFLANARFSERSFRKARRHREFWCSLLDCFEKIMARSEEDMTRFLEIGVSSEKVVVTGDCKIDALLARRSMVDVEGLRRSLNPEGKRVLLAGSTHEGEDSVVLEAFSRLKDKVRDVRLILAPRHPHRAQKLWEEAKKVGRAVLLSKKEPDWEIMVVDQVGVLFDLYGIADAAFIGGSLVPKGGQNILEPASWGVPIQHGPFMDDFGKVSRELIKLGCAKVVKTAAELYYEWEAVSNEGAAGEIRCPQGKSYVEGLGGAALRNWEIINKSMQG</sequence>
<evidence type="ECO:0000256" key="1">
    <source>
        <dbReference type="ARBA" id="ARBA00022679"/>
    </source>
</evidence>
<dbReference type="PANTHER" id="PTHR42755:SF1">
    <property type="entry name" value="3-DEOXY-D-MANNO-OCTULOSONIC ACID TRANSFERASE, MITOCHONDRIAL-RELATED"/>
    <property type="match status" value="1"/>
</dbReference>
<dbReference type="GO" id="GO:0043842">
    <property type="term" value="F:Kdo transferase activity"/>
    <property type="evidence" value="ECO:0007669"/>
    <property type="project" value="UniProtKB-EC"/>
</dbReference>
<dbReference type="Pfam" id="PF04413">
    <property type="entry name" value="Glycos_transf_N"/>
    <property type="match status" value="1"/>
</dbReference>
<dbReference type="KEGG" id="tli:Tlie_0561"/>
<dbReference type="PANTHER" id="PTHR42755">
    <property type="entry name" value="3-DEOXY-MANNO-OCTULOSONATE CYTIDYLYLTRANSFERASE"/>
    <property type="match status" value="1"/>
</dbReference>
<feature type="site" description="Transition state stabilizer" evidence="3">
    <location>
        <position position="189"/>
    </location>
</feature>
<comment type="similarity">
    <text evidence="4">Belongs to the glycosyltransferase group 1 family.</text>
</comment>
<dbReference type="Proteomes" id="UP000005868">
    <property type="component" value="Chromosome"/>
</dbReference>
<evidence type="ECO:0000313" key="7">
    <source>
        <dbReference type="Proteomes" id="UP000005868"/>
    </source>
</evidence>
<comment type="subcellular location">
    <subcellularLocation>
        <location evidence="4">Cell membrane</location>
    </subcellularLocation>
</comment>
<reference evidence="6 7" key="2">
    <citation type="journal article" date="2012" name="Stand. Genomic Sci.">
        <title>Genome sequence of the moderately thermophilic, amino-acid-degrading and sulfur-reducing bacterium Thermovirga lienii type strain (Cas60314(T)).</title>
        <authorList>
            <person name="Goker M."/>
            <person name="Saunders E."/>
            <person name="Lapidus A."/>
            <person name="Nolan M."/>
            <person name="Lucas S."/>
            <person name="Hammon N."/>
            <person name="Deshpande S."/>
            <person name="Cheng J.F."/>
            <person name="Han C."/>
            <person name="Tapia R."/>
            <person name="Goodwin L.A."/>
            <person name="Pitluck S."/>
            <person name="Liolios K."/>
            <person name="Mavromatis K."/>
            <person name="Pagani I."/>
            <person name="Ivanova N."/>
            <person name="Mikhailova N."/>
            <person name="Pati A."/>
            <person name="Chen A."/>
            <person name="Palaniappan K."/>
            <person name="Land M."/>
            <person name="Chang Y.J."/>
            <person name="Jeffries C.D."/>
            <person name="Brambilla E.M."/>
            <person name="Rohde M."/>
            <person name="Spring S."/>
            <person name="Detter J.C."/>
            <person name="Woyke T."/>
            <person name="Bristow J."/>
            <person name="Eisen J.A."/>
            <person name="Markowitz V."/>
            <person name="Hugenholtz P."/>
            <person name="Kyrpides N.C."/>
            <person name="Klenk H.P."/>
        </authorList>
    </citation>
    <scope>NUCLEOTIDE SEQUENCE [LARGE SCALE GENOMIC DNA]</scope>
    <source>
        <strain evidence="7">ATCC BAA-1197 / DSM 17291 / Cas60314</strain>
    </source>
</reference>
<keyword evidence="4" id="KW-0448">Lipopolysaccharide biosynthesis</keyword>
<comment type="catalytic activity">
    <reaction evidence="4">
        <text>lipid IVA (E. coli) + CMP-3-deoxy-beta-D-manno-octulosonate = alpha-Kdo-(2-&gt;6)-lipid IVA (E. coli) + CMP + H(+)</text>
        <dbReference type="Rhea" id="RHEA:28066"/>
        <dbReference type="ChEBI" id="CHEBI:15378"/>
        <dbReference type="ChEBI" id="CHEBI:58603"/>
        <dbReference type="ChEBI" id="CHEBI:60364"/>
        <dbReference type="ChEBI" id="CHEBI:60377"/>
        <dbReference type="ChEBI" id="CHEBI:85987"/>
        <dbReference type="EC" id="2.4.99.12"/>
    </reaction>
</comment>
<keyword evidence="1 4" id="KW-0808">Transferase</keyword>
<keyword evidence="4" id="KW-1003">Cell membrane</keyword>
<dbReference type="SUPFAM" id="SSF53756">
    <property type="entry name" value="UDP-Glycosyltransferase/glycogen phosphorylase"/>
    <property type="match status" value="1"/>
</dbReference>
<evidence type="ECO:0000256" key="2">
    <source>
        <dbReference type="PIRSR" id="PIRSR639901-1"/>
    </source>
</evidence>
<dbReference type="EMBL" id="CP003096">
    <property type="protein sequence ID" value="AER66296.1"/>
    <property type="molecule type" value="Genomic_DNA"/>
</dbReference>
<dbReference type="InterPro" id="IPR039901">
    <property type="entry name" value="Kdotransferase"/>
</dbReference>
<dbReference type="GO" id="GO:0009245">
    <property type="term" value="P:lipid A biosynthetic process"/>
    <property type="evidence" value="ECO:0007669"/>
    <property type="project" value="TreeGrafter"/>
</dbReference>
<dbReference type="UniPathway" id="UPA00958"/>
<dbReference type="EC" id="2.4.99.12" evidence="4"/>
<feature type="active site" description="Proton acceptor" evidence="2">
    <location>
        <position position="42"/>
    </location>
</feature>
<dbReference type="CDD" id="cd01635">
    <property type="entry name" value="Glycosyltransferase_GTB-type"/>
    <property type="match status" value="1"/>
</dbReference>
<gene>
    <name evidence="6" type="ordered locus">Tlie_0561</name>
</gene>
<dbReference type="eggNOG" id="COG1519">
    <property type="taxonomic scope" value="Bacteria"/>
</dbReference>
<evidence type="ECO:0000256" key="3">
    <source>
        <dbReference type="PIRSR" id="PIRSR639901-2"/>
    </source>
</evidence>
<evidence type="ECO:0000313" key="6">
    <source>
        <dbReference type="EMBL" id="AER66296.1"/>
    </source>
</evidence>
<protein>
    <recommendedName>
        <fullName evidence="4">3-deoxy-D-manno-octulosonic acid transferase</fullName>
        <shortName evidence="4">Kdo transferase</shortName>
        <ecNumber evidence="4">2.4.99.12</ecNumber>
    </recommendedName>
    <alternativeName>
        <fullName evidence="4">Lipid IV(A) 3-deoxy-D-manno-octulosonic acid transferase</fullName>
    </alternativeName>
</protein>
<reference evidence="7" key="1">
    <citation type="submission" date="2011-10" db="EMBL/GenBank/DDBJ databases">
        <title>The complete genome of chromosome of Thermovirga lienii DSM 17291.</title>
        <authorList>
            <consortium name="US DOE Joint Genome Institute (JGI-PGF)"/>
            <person name="Lucas S."/>
            <person name="Copeland A."/>
            <person name="Lapidus A."/>
            <person name="Glavina del Rio T."/>
            <person name="Dalin E."/>
            <person name="Tice H."/>
            <person name="Bruce D."/>
            <person name="Goodwin L."/>
            <person name="Pitluck S."/>
            <person name="Peters L."/>
            <person name="Mikhailova N."/>
            <person name="Saunders E."/>
            <person name="Kyrpides N."/>
            <person name="Mavromatis K."/>
            <person name="Ivanova N."/>
            <person name="Last F.I."/>
            <person name="Brettin T."/>
            <person name="Detter J.C."/>
            <person name="Han C."/>
            <person name="Larimer F."/>
            <person name="Land M."/>
            <person name="Hauser L."/>
            <person name="Markowitz V."/>
            <person name="Cheng J.-F."/>
            <person name="Hugenholtz P."/>
            <person name="Woyke T."/>
            <person name="Wu D."/>
            <person name="Spring S."/>
            <person name="Schroeder M."/>
            <person name="Brambilla E.-M."/>
            <person name="Klenk H.-P."/>
            <person name="Eisen J.A."/>
        </authorList>
    </citation>
    <scope>NUCLEOTIDE SEQUENCE [LARGE SCALE GENOMIC DNA]</scope>
    <source>
        <strain evidence="7">ATCC BAA-1197 / DSM 17291 / Cas60314</strain>
    </source>
</reference>
<dbReference type="InterPro" id="IPR007507">
    <property type="entry name" value="Glycos_transf_N"/>
</dbReference>
<keyword evidence="4" id="KW-0472">Membrane</keyword>
<accession>G7V8D4</accession>
<organism evidence="6 7">
    <name type="scientific">Thermovirga lienii (strain ATCC BAA-1197 / DSM 17291 / Cas60314)</name>
    <dbReference type="NCBI Taxonomy" id="580340"/>
    <lineage>
        <taxon>Bacteria</taxon>
        <taxon>Thermotogati</taxon>
        <taxon>Synergistota</taxon>
        <taxon>Synergistia</taxon>
        <taxon>Synergistales</taxon>
        <taxon>Thermovirgaceae</taxon>
        <taxon>Thermovirga</taxon>
    </lineage>
</organism>
<dbReference type="Gene3D" id="3.40.50.2000">
    <property type="entry name" value="Glycogen Phosphorylase B"/>
    <property type="match status" value="1"/>
</dbReference>
<feature type="domain" description="3-deoxy-D-manno-octulosonic-acid transferase N-terminal" evidence="5">
    <location>
        <begin position="17"/>
        <end position="191"/>
    </location>
</feature>